<gene>
    <name evidence="15" type="primary">srs2</name>
    <name evidence="15" type="ORF">MJAP1_003888</name>
</gene>
<dbReference type="GO" id="GO:0003677">
    <property type="term" value="F:DNA binding"/>
    <property type="evidence" value="ECO:0007669"/>
    <property type="project" value="UniProtKB-KW"/>
</dbReference>
<dbReference type="RefSeq" id="XP_060123794.1">
    <property type="nucleotide sequence ID" value="XM_060267811.1"/>
</dbReference>
<dbReference type="PROSITE" id="PS51198">
    <property type="entry name" value="UVRD_HELICASE_ATP_BIND"/>
    <property type="match status" value="1"/>
</dbReference>
<keyword evidence="3 11" id="KW-0378">Hydrolase</keyword>
<dbReference type="GO" id="GO:0005524">
    <property type="term" value="F:ATP binding"/>
    <property type="evidence" value="ECO:0007669"/>
    <property type="project" value="UniProtKB-UniRule"/>
</dbReference>
<dbReference type="EC" id="5.6.2.4" evidence="9"/>
<keyword evidence="16" id="KW-1185">Reference proteome</keyword>
<evidence type="ECO:0000256" key="11">
    <source>
        <dbReference type="PROSITE-ProRule" id="PRU00560"/>
    </source>
</evidence>
<feature type="compositionally biased region" description="Low complexity" evidence="12">
    <location>
        <begin position="811"/>
        <end position="831"/>
    </location>
</feature>
<keyword evidence="4 11" id="KW-0347">Helicase</keyword>
<sequence>MHDALRLQALSDSQRAAVTSAAERPLQILAGPGSGKTRVLTMRVAWLVLGGEERAPVAPHQCVVVTFTNKAAAEMRSRLNGLIGEENTRMLVLGTFHATCARYLRRHGHRIAIDTNFTIADMDDGKRIVKEVLDQYMDRLKEGSLTLKPEQALAEISKAKSKCLTPKMLAQVMPASSAVTKEYNAIIAAVYSDYQARLHENNALDFDDLLMRGAQLFREHPSVGSDIRHVLVDEFQDTNAVQYELMCLMASATGHVSVVGDPDQSIYSWRNAEVGNLEKMYSDFPGLHRVLLEENFRSTKAILDASLKLVRQDTERIDKGLFTSKGAGAPVSFRSFPSADLESEYIALEIQRHVLLAQPLLSYSDVCILLRYNALSRSLESALQRLRIPYRVMGGPKFFDRAEVKDLLAYLLLVDNKAYTPALLRIINVPRRGIGAKSIKDLAELAQKHNLAVLDCVDQMVDGNAALSAGIRPTVLQGLKKLGTTLRRLREAAHEGMPVPDLLQLLISEVDFEAHLKREEDYASRWENVQELISFAASCDTGMYDTQDSWGEGDGDERAPKRARKDMAPTPLRIFLENSMLASDTAAGVDGNEMVTISTCHAAKGLEWPVVFVPAVEEGIFPFYRSVTADEQREERRLLYVAMTRAATNLYLSHTRRRLVAGEWHSRTLSHFLAPLIPKARSGTQPPGAPRHQVVDWCFGVPDVSSAFQDVASVLQRPMPEQDTLSQNQAAYAASATARRLSEMHEDEMKPETKPSPPMYTSGPRPASSGFASALNSLGSSALSGTRQGNVRAANPLPSQLGKPGRSLGLRRGPSPAASSSGASFSRPSASDPTPPSRAGLSTPTLSKPDLSTPSLIRSAPRTLGTRRPMPKLDHEKRHD</sequence>
<keyword evidence="7" id="KW-0413">Isomerase</keyword>
<dbReference type="Pfam" id="PF13361">
    <property type="entry name" value="UvrD_C"/>
    <property type="match status" value="1"/>
</dbReference>
<feature type="domain" description="UvrD-like helicase ATP-binding" evidence="13">
    <location>
        <begin position="9"/>
        <end position="299"/>
    </location>
</feature>
<evidence type="ECO:0000256" key="10">
    <source>
        <dbReference type="ARBA" id="ARBA00048988"/>
    </source>
</evidence>
<feature type="compositionally biased region" description="Low complexity" evidence="12">
    <location>
        <begin position="767"/>
        <end position="785"/>
    </location>
</feature>
<evidence type="ECO:0000256" key="3">
    <source>
        <dbReference type="ARBA" id="ARBA00022801"/>
    </source>
</evidence>
<dbReference type="Proteomes" id="UP001217754">
    <property type="component" value="Chromosome 8"/>
</dbReference>
<organism evidence="15 16">
    <name type="scientific">Malassezia japonica</name>
    <dbReference type="NCBI Taxonomy" id="223818"/>
    <lineage>
        <taxon>Eukaryota</taxon>
        <taxon>Fungi</taxon>
        <taxon>Dikarya</taxon>
        <taxon>Basidiomycota</taxon>
        <taxon>Ustilaginomycotina</taxon>
        <taxon>Malasseziomycetes</taxon>
        <taxon>Malasseziales</taxon>
        <taxon>Malasseziaceae</taxon>
        <taxon>Malassezia</taxon>
    </lineage>
</organism>
<dbReference type="Pfam" id="PF00580">
    <property type="entry name" value="UvrD-helicase"/>
    <property type="match status" value="1"/>
</dbReference>
<evidence type="ECO:0000256" key="7">
    <source>
        <dbReference type="ARBA" id="ARBA00023235"/>
    </source>
</evidence>
<evidence type="ECO:0000256" key="12">
    <source>
        <dbReference type="SAM" id="MobiDB-lite"/>
    </source>
</evidence>
<dbReference type="SUPFAM" id="SSF52540">
    <property type="entry name" value="P-loop containing nucleoside triphosphate hydrolases"/>
    <property type="match status" value="1"/>
</dbReference>
<keyword evidence="6" id="KW-0238">DNA-binding</keyword>
<protein>
    <recommendedName>
        <fullName evidence="9">DNA 3'-5' helicase</fullName>
        <ecNumber evidence="9">5.6.2.4</ecNumber>
    </recommendedName>
</protein>
<dbReference type="Gene3D" id="1.10.486.10">
    <property type="entry name" value="PCRA, domain 4"/>
    <property type="match status" value="1"/>
</dbReference>
<feature type="compositionally biased region" description="Polar residues" evidence="12">
    <location>
        <begin position="840"/>
        <end position="856"/>
    </location>
</feature>
<dbReference type="InterPro" id="IPR027417">
    <property type="entry name" value="P-loop_NTPase"/>
</dbReference>
<evidence type="ECO:0000256" key="4">
    <source>
        <dbReference type="ARBA" id="ARBA00022806"/>
    </source>
</evidence>
<evidence type="ECO:0000256" key="1">
    <source>
        <dbReference type="ARBA" id="ARBA00009922"/>
    </source>
</evidence>
<dbReference type="PANTHER" id="PTHR11070">
    <property type="entry name" value="UVRD / RECB / PCRA DNA HELICASE FAMILY MEMBER"/>
    <property type="match status" value="1"/>
</dbReference>
<keyword evidence="2 11" id="KW-0547">Nucleotide-binding</keyword>
<evidence type="ECO:0000256" key="6">
    <source>
        <dbReference type="ARBA" id="ARBA00023125"/>
    </source>
</evidence>
<comment type="similarity">
    <text evidence="1">Belongs to the helicase family. UvrD subfamily.</text>
</comment>
<evidence type="ECO:0000259" key="14">
    <source>
        <dbReference type="PROSITE" id="PS51217"/>
    </source>
</evidence>
<reference evidence="15" key="1">
    <citation type="submission" date="2023-03" db="EMBL/GenBank/DDBJ databases">
        <title>Mating type loci evolution in Malassezia.</title>
        <authorList>
            <person name="Coelho M.A."/>
        </authorList>
    </citation>
    <scope>NUCLEOTIDE SEQUENCE</scope>
    <source>
        <strain evidence="15">CBS 9431</strain>
    </source>
</reference>
<dbReference type="InterPro" id="IPR000212">
    <property type="entry name" value="DNA_helicase_UvrD/REP"/>
</dbReference>
<evidence type="ECO:0000259" key="13">
    <source>
        <dbReference type="PROSITE" id="PS51198"/>
    </source>
</evidence>
<feature type="compositionally biased region" description="Basic and acidic residues" evidence="12">
    <location>
        <begin position="871"/>
        <end position="880"/>
    </location>
</feature>
<evidence type="ECO:0000256" key="8">
    <source>
        <dbReference type="ARBA" id="ARBA00034617"/>
    </source>
</evidence>
<evidence type="ECO:0000313" key="15">
    <source>
        <dbReference type="EMBL" id="WFD40897.1"/>
    </source>
</evidence>
<feature type="domain" description="UvrD-like helicase C-terminal" evidence="14">
    <location>
        <begin position="300"/>
        <end position="605"/>
    </location>
</feature>
<evidence type="ECO:0000256" key="9">
    <source>
        <dbReference type="ARBA" id="ARBA00034808"/>
    </source>
</evidence>
<dbReference type="InterPro" id="IPR014016">
    <property type="entry name" value="UvrD-like_ATP-bd"/>
</dbReference>
<feature type="compositionally biased region" description="Basic and acidic residues" evidence="12">
    <location>
        <begin position="740"/>
        <end position="753"/>
    </location>
</feature>
<feature type="binding site" evidence="11">
    <location>
        <begin position="30"/>
        <end position="37"/>
    </location>
    <ligand>
        <name>ATP</name>
        <dbReference type="ChEBI" id="CHEBI:30616"/>
    </ligand>
</feature>
<comment type="catalytic activity">
    <reaction evidence="10">
        <text>ATP + H2O = ADP + phosphate + H(+)</text>
        <dbReference type="Rhea" id="RHEA:13065"/>
        <dbReference type="ChEBI" id="CHEBI:15377"/>
        <dbReference type="ChEBI" id="CHEBI:15378"/>
        <dbReference type="ChEBI" id="CHEBI:30616"/>
        <dbReference type="ChEBI" id="CHEBI:43474"/>
        <dbReference type="ChEBI" id="CHEBI:456216"/>
        <dbReference type="EC" id="5.6.2.4"/>
    </reaction>
</comment>
<comment type="catalytic activity">
    <reaction evidence="8">
        <text>Couples ATP hydrolysis with the unwinding of duplex DNA by translocating in the 3'-5' direction.</text>
        <dbReference type="EC" id="5.6.2.4"/>
    </reaction>
</comment>
<dbReference type="PROSITE" id="PS51217">
    <property type="entry name" value="UVRD_HELICASE_CTER"/>
    <property type="match status" value="1"/>
</dbReference>
<dbReference type="InterPro" id="IPR013986">
    <property type="entry name" value="DExx_box_DNA_helicase_dom_sf"/>
</dbReference>
<evidence type="ECO:0000313" key="16">
    <source>
        <dbReference type="Proteomes" id="UP001217754"/>
    </source>
</evidence>
<dbReference type="EMBL" id="CP119965">
    <property type="protein sequence ID" value="WFD40897.1"/>
    <property type="molecule type" value="Genomic_DNA"/>
</dbReference>
<dbReference type="GO" id="GO:0016787">
    <property type="term" value="F:hydrolase activity"/>
    <property type="evidence" value="ECO:0007669"/>
    <property type="project" value="UniProtKB-UniRule"/>
</dbReference>
<dbReference type="GeneID" id="85227539"/>
<dbReference type="InterPro" id="IPR014017">
    <property type="entry name" value="DNA_helicase_UvrD-like_C"/>
</dbReference>
<evidence type="ECO:0000256" key="5">
    <source>
        <dbReference type="ARBA" id="ARBA00022840"/>
    </source>
</evidence>
<dbReference type="GO" id="GO:0000725">
    <property type="term" value="P:recombinational repair"/>
    <property type="evidence" value="ECO:0007669"/>
    <property type="project" value="TreeGrafter"/>
</dbReference>
<name>A0AAF0F9P8_9BASI</name>
<dbReference type="Gene3D" id="1.10.10.160">
    <property type="match status" value="1"/>
</dbReference>
<dbReference type="CDD" id="cd18807">
    <property type="entry name" value="SF1_C_UvrD"/>
    <property type="match status" value="1"/>
</dbReference>
<dbReference type="PANTHER" id="PTHR11070:SF2">
    <property type="entry name" value="ATP-DEPENDENT DNA HELICASE SRS2"/>
    <property type="match status" value="1"/>
</dbReference>
<dbReference type="Gene3D" id="3.40.50.300">
    <property type="entry name" value="P-loop containing nucleotide triphosphate hydrolases"/>
    <property type="match status" value="2"/>
</dbReference>
<proteinExistence type="inferred from homology"/>
<dbReference type="GO" id="GO:0005634">
    <property type="term" value="C:nucleus"/>
    <property type="evidence" value="ECO:0007669"/>
    <property type="project" value="TreeGrafter"/>
</dbReference>
<dbReference type="CDD" id="cd17932">
    <property type="entry name" value="DEXQc_UvrD"/>
    <property type="match status" value="1"/>
</dbReference>
<feature type="region of interest" description="Disordered" evidence="12">
    <location>
        <begin position="719"/>
        <end position="880"/>
    </location>
</feature>
<dbReference type="GO" id="GO:0043138">
    <property type="term" value="F:3'-5' DNA helicase activity"/>
    <property type="evidence" value="ECO:0007669"/>
    <property type="project" value="UniProtKB-EC"/>
</dbReference>
<keyword evidence="5 11" id="KW-0067">ATP-binding</keyword>
<accession>A0AAF0F9P8</accession>
<dbReference type="AlphaFoldDB" id="A0AAF0F9P8"/>
<evidence type="ECO:0000256" key="2">
    <source>
        <dbReference type="ARBA" id="ARBA00022741"/>
    </source>
</evidence>